<evidence type="ECO:0000313" key="2">
    <source>
        <dbReference type="WBParaSite" id="ACAC_0000754001-mRNA-1"/>
    </source>
</evidence>
<reference evidence="1" key="1">
    <citation type="submission" date="2012-09" db="EMBL/GenBank/DDBJ databases">
        <authorList>
            <person name="Martin A.A."/>
        </authorList>
    </citation>
    <scope>NUCLEOTIDE SEQUENCE</scope>
</reference>
<protein>
    <submittedName>
        <fullName evidence="2">CHASE2 domain-containing protein</fullName>
    </submittedName>
</protein>
<proteinExistence type="predicted"/>
<evidence type="ECO:0000313" key="1">
    <source>
        <dbReference type="Proteomes" id="UP000035642"/>
    </source>
</evidence>
<name>A0A0K0DB06_ANGCA</name>
<accession>A0A0K0DB06</accession>
<dbReference type="WBParaSite" id="ACAC_0000754001-mRNA-1">
    <property type="protein sequence ID" value="ACAC_0000754001-mRNA-1"/>
    <property type="gene ID" value="ACAC_0000754001"/>
</dbReference>
<reference evidence="2" key="2">
    <citation type="submission" date="2017-02" db="UniProtKB">
        <authorList>
            <consortium name="WormBaseParasite"/>
        </authorList>
    </citation>
    <scope>IDENTIFICATION</scope>
</reference>
<dbReference type="Proteomes" id="UP000035642">
    <property type="component" value="Unassembled WGS sequence"/>
</dbReference>
<keyword evidence="1" id="KW-1185">Reference proteome</keyword>
<sequence length="93" mass="10197">MFQQPRISLIERSYAGLSRGGVLWLQVADRVTREPKATVSFPETKLDSENGLPDSAVQLCHIPSLDGQEPLVTGFLGMSNALQEDRRPDGQSS</sequence>
<organism evidence="1 2">
    <name type="scientific">Angiostrongylus cantonensis</name>
    <name type="common">Rat lungworm</name>
    <dbReference type="NCBI Taxonomy" id="6313"/>
    <lineage>
        <taxon>Eukaryota</taxon>
        <taxon>Metazoa</taxon>
        <taxon>Ecdysozoa</taxon>
        <taxon>Nematoda</taxon>
        <taxon>Chromadorea</taxon>
        <taxon>Rhabditida</taxon>
        <taxon>Rhabditina</taxon>
        <taxon>Rhabditomorpha</taxon>
        <taxon>Strongyloidea</taxon>
        <taxon>Metastrongylidae</taxon>
        <taxon>Angiostrongylus</taxon>
    </lineage>
</organism>
<dbReference type="AlphaFoldDB" id="A0A0K0DB06"/>